<dbReference type="EMBL" id="BPLQ01001908">
    <property type="protein sequence ID" value="GIX86665.1"/>
    <property type="molecule type" value="Genomic_DNA"/>
</dbReference>
<evidence type="ECO:0000313" key="2">
    <source>
        <dbReference type="Proteomes" id="UP001054837"/>
    </source>
</evidence>
<dbReference type="AlphaFoldDB" id="A0AAV4NP41"/>
<name>A0AAV4NP41_9ARAC</name>
<sequence>MRPKVRRNPCGNPWIRYLFSLFQKPRGMQMVVERGIRVERVCLALIHRTSKKGDRHSSEARNLGDRLCCRDRWSPSDALVVLFKGGRILDRKERVKLKKLPYGFSFV</sequence>
<keyword evidence="2" id="KW-1185">Reference proteome</keyword>
<dbReference type="Proteomes" id="UP001054837">
    <property type="component" value="Unassembled WGS sequence"/>
</dbReference>
<comment type="caution">
    <text evidence="1">The sequence shown here is derived from an EMBL/GenBank/DDBJ whole genome shotgun (WGS) entry which is preliminary data.</text>
</comment>
<proteinExistence type="predicted"/>
<evidence type="ECO:0000313" key="1">
    <source>
        <dbReference type="EMBL" id="GIX86665.1"/>
    </source>
</evidence>
<protein>
    <submittedName>
        <fullName evidence="1">Uncharacterized protein</fullName>
    </submittedName>
</protein>
<accession>A0AAV4NP41</accession>
<organism evidence="1 2">
    <name type="scientific">Caerostris darwini</name>
    <dbReference type="NCBI Taxonomy" id="1538125"/>
    <lineage>
        <taxon>Eukaryota</taxon>
        <taxon>Metazoa</taxon>
        <taxon>Ecdysozoa</taxon>
        <taxon>Arthropoda</taxon>
        <taxon>Chelicerata</taxon>
        <taxon>Arachnida</taxon>
        <taxon>Araneae</taxon>
        <taxon>Araneomorphae</taxon>
        <taxon>Entelegynae</taxon>
        <taxon>Araneoidea</taxon>
        <taxon>Araneidae</taxon>
        <taxon>Caerostris</taxon>
    </lineage>
</organism>
<reference evidence="1 2" key="1">
    <citation type="submission" date="2021-06" db="EMBL/GenBank/DDBJ databases">
        <title>Caerostris darwini draft genome.</title>
        <authorList>
            <person name="Kono N."/>
            <person name="Arakawa K."/>
        </authorList>
    </citation>
    <scope>NUCLEOTIDE SEQUENCE [LARGE SCALE GENOMIC DNA]</scope>
</reference>
<gene>
    <name evidence="1" type="ORF">CDAR_260531</name>
</gene>